<keyword evidence="11 30" id="KW-0479">Metal-binding</keyword>
<dbReference type="GO" id="GO:0102033">
    <property type="term" value="F:long-chain fatty acid omega-hydroxylase activity"/>
    <property type="evidence" value="ECO:0007669"/>
    <property type="project" value="UniProtKB-EC"/>
</dbReference>
<evidence type="ECO:0000256" key="17">
    <source>
        <dbReference type="ARBA" id="ARBA00023004"/>
    </source>
</evidence>
<evidence type="ECO:0000256" key="21">
    <source>
        <dbReference type="ARBA" id="ARBA00023136"/>
    </source>
</evidence>
<keyword evidence="18" id="KW-0503">Monooxygenase</keyword>
<dbReference type="GO" id="GO:0005789">
    <property type="term" value="C:endoplasmic reticulum membrane"/>
    <property type="evidence" value="ECO:0007669"/>
    <property type="project" value="UniProtKB-SubCell"/>
</dbReference>
<comment type="cofactor">
    <cofactor evidence="1 30">
        <name>heme</name>
        <dbReference type="ChEBI" id="CHEBI:30413"/>
    </cofactor>
</comment>
<evidence type="ECO:0000256" key="25">
    <source>
        <dbReference type="ARBA" id="ARBA00052378"/>
    </source>
</evidence>
<evidence type="ECO:0000256" key="2">
    <source>
        <dbReference type="ARBA" id="ARBA00003690"/>
    </source>
</evidence>
<evidence type="ECO:0000256" key="12">
    <source>
        <dbReference type="ARBA" id="ARBA00022792"/>
    </source>
</evidence>
<evidence type="ECO:0000256" key="23">
    <source>
        <dbReference type="ARBA" id="ARBA00051320"/>
    </source>
</evidence>
<evidence type="ECO:0000313" key="33">
    <source>
        <dbReference type="EMBL" id="CAD7642848.1"/>
    </source>
</evidence>
<evidence type="ECO:0000256" key="19">
    <source>
        <dbReference type="ARBA" id="ARBA00023098"/>
    </source>
</evidence>
<keyword evidence="15 31" id="KW-1133">Transmembrane helix</keyword>
<evidence type="ECO:0000256" key="13">
    <source>
        <dbReference type="ARBA" id="ARBA00022824"/>
    </source>
</evidence>
<evidence type="ECO:0000256" key="16">
    <source>
        <dbReference type="ARBA" id="ARBA00023002"/>
    </source>
</evidence>
<dbReference type="PROSITE" id="PS00086">
    <property type="entry name" value="CYTOCHROME_P450"/>
    <property type="match status" value="1"/>
</dbReference>
<accession>A0A7R9LJJ6</accession>
<dbReference type="Proteomes" id="UP000728032">
    <property type="component" value="Unassembled WGS sequence"/>
</dbReference>
<sequence length="1326" mass="151022">MAESCRILVLFCKISILSCSVLPPMILQDPEILKNPAKISLTHKAEKGWSGGLPAGPRGLPFVGYLPFLSKKPHKDIAKLSDKYGSVFTLQLGVHNVVILNDWESVKEAFNNDDFLGKPTSSVFTVGAPTTSFVDDSGQVWRDHRRFALQVLRDLGFGKGSMEDRITDEISYLTKLIDETNGEAINIHKLLTPSMSNNISNLVFGRRLEFDDPSRQAMDEMLDKVSKMLNIIGLLGTTPEWLGKLILIVGAFGNKNKFDKVIGIFDKEISSHQKSFDVNNRVNDYIDGYLAEMEVRQRKDPNTHFTLAKLGENSRAFFGAGSETVRTTAEWLLLLVVKYSEHQKRIHEEIDSVVGRDRSPCYADRLHMPFTQAFINEVFRWKTIVPVNLMRRALKDTTVLGHFIPKDTTVMANIWAVHYDPKVWDKPEQFNPNRFLTSDGKELLKTEALIPFSYGLPAGPQGLPFVGYLPFLGKQPHKDIAKLSDKYGSVFTLQLGVHNVVILNDWEAVRDAFNNDDFLGKPTSSVFTVGAPTTSFVDDSGQVWRDHRRFALQVLRDLGFGKGSMEDKITDEISYLTKLIDETNGKPLDIHKLLTPSMSNNISNLVFGRRLEFDDPSRQAMDRLLDELGKMFNVIGLLGTTPEWLGKLILLGGLLGSKKKFDIVSGIFDKEISSHQKSFDVNNRVNDYIDGYLAEMEVRQRKDPNTHFTRQSIHTDIVQKSFDVNNRVNDYIDGYLAEMEVRQRKDPNTHFTLSKLGENMKAFFGAGSETVRTTTEWLLLLSVRYSEHQKRIHSEIDSVVGRDRSPCYADRLHMPFTQAFINEVFRWITILPLNVMRRTLKDTTVLGHFIPKDTRVMANIWAVHNDPKVWHKPQDFNPNRFLTSDGKELLKIEALIPFSFGKRSCVGETLARVEVFLYFVSLLQKYTLSAANDEMLTLDNNFGLTLQPKDPLAFNMLFIYTVFDYVFENVGSFTLFILFVSLVRHVLSNLRQRRRLPPGPAGLPLVGYLPSLGTEPYKDIARLSAKYGNIFTLQLGVHNVVILNDWEAVRDALHKDAFLGRPTNSPFTVVNADNAISLADDNGRLWRDHRRFASQVLRDYAKGGMECKIQQEIRYLIARIDETSGRSLNAGKLLTPSMSNNICHLVFGHRYDYNDPKRQAMDKMLNEACKVFSVIGVLAMAPAWFCKLVFRASDFGNKRQFDIAFDIFDKEISSHQKSLSASNRVNDYIDGYLAEMEVRQRKDHISQYNFSLRRLQANCRAFFSAGSGSVRTTTEWLLLLSVRYSEHQKRIHEEIDSVVGRDRSPCYADRLHMPFTQAFINEVMRY</sequence>
<evidence type="ECO:0000256" key="28">
    <source>
        <dbReference type="ARBA" id="ARBA00067282"/>
    </source>
</evidence>
<dbReference type="FunFam" id="1.10.630.10:FF:000238">
    <property type="entry name" value="Cytochrome P450 2A6"/>
    <property type="match status" value="2"/>
</dbReference>
<dbReference type="PANTHER" id="PTHR24300">
    <property type="entry name" value="CYTOCHROME P450 508A4-RELATED"/>
    <property type="match status" value="1"/>
</dbReference>
<dbReference type="EMBL" id="OC916023">
    <property type="protein sequence ID" value="CAD7642848.1"/>
    <property type="molecule type" value="Genomic_DNA"/>
</dbReference>
<evidence type="ECO:0000313" key="34">
    <source>
        <dbReference type="Proteomes" id="UP000728032"/>
    </source>
</evidence>
<feature type="non-terminal residue" evidence="33">
    <location>
        <position position="1"/>
    </location>
</feature>
<evidence type="ECO:0000256" key="7">
    <source>
        <dbReference type="ARBA" id="ARBA00004477"/>
    </source>
</evidence>
<proteinExistence type="inferred from homology"/>
<keyword evidence="32" id="KW-0732">Signal</keyword>
<evidence type="ECO:0000256" key="31">
    <source>
        <dbReference type="SAM" id="Phobius"/>
    </source>
</evidence>
<evidence type="ECO:0000256" key="6">
    <source>
        <dbReference type="ARBA" id="ARBA00004448"/>
    </source>
</evidence>
<dbReference type="EC" id="1.14.14.80" evidence="27"/>
<evidence type="ECO:0000256" key="9">
    <source>
        <dbReference type="ARBA" id="ARBA00022617"/>
    </source>
</evidence>
<evidence type="ECO:0000256" key="14">
    <source>
        <dbReference type="ARBA" id="ARBA00022848"/>
    </source>
</evidence>
<dbReference type="InterPro" id="IPR050182">
    <property type="entry name" value="Cytochrome_P450_fam2"/>
</dbReference>
<organism evidence="33">
    <name type="scientific">Oppiella nova</name>
    <dbReference type="NCBI Taxonomy" id="334625"/>
    <lineage>
        <taxon>Eukaryota</taxon>
        <taxon>Metazoa</taxon>
        <taxon>Ecdysozoa</taxon>
        <taxon>Arthropoda</taxon>
        <taxon>Chelicerata</taxon>
        <taxon>Arachnida</taxon>
        <taxon>Acari</taxon>
        <taxon>Acariformes</taxon>
        <taxon>Sarcoptiformes</taxon>
        <taxon>Oribatida</taxon>
        <taxon>Brachypylina</taxon>
        <taxon>Oppioidea</taxon>
        <taxon>Oppiidae</taxon>
        <taxon>Oppiella</taxon>
    </lineage>
</organism>
<keyword evidence="16" id="KW-0560">Oxidoreductase</keyword>
<feature type="signal peptide" evidence="32">
    <location>
        <begin position="1"/>
        <end position="19"/>
    </location>
</feature>
<evidence type="ECO:0000256" key="15">
    <source>
        <dbReference type="ARBA" id="ARBA00022989"/>
    </source>
</evidence>
<dbReference type="PANTHER" id="PTHR24300:SF375">
    <property type="entry name" value="CYTOCHROME P450 FAMILY"/>
    <property type="match status" value="1"/>
</dbReference>
<evidence type="ECO:0000256" key="5">
    <source>
        <dbReference type="ARBA" id="ARBA00004406"/>
    </source>
</evidence>
<dbReference type="PRINTS" id="PR00463">
    <property type="entry name" value="EP450I"/>
</dbReference>
<dbReference type="InterPro" id="IPR017972">
    <property type="entry name" value="Cyt_P450_CS"/>
</dbReference>
<evidence type="ECO:0000256" key="26">
    <source>
        <dbReference type="ARBA" id="ARBA00058812"/>
    </source>
</evidence>
<evidence type="ECO:0000256" key="3">
    <source>
        <dbReference type="ARBA" id="ARBA00004154"/>
    </source>
</evidence>
<comment type="similarity">
    <text evidence="8">Belongs to the cytochrome P450 family.</text>
</comment>
<dbReference type="GO" id="GO:0006805">
    <property type="term" value="P:xenobiotic metabolic process"/>
    <property type="evidence" value="ECO:0007669"/>
    <property type="project" value="TreeGrafter"/>
</dbReference>
<evidence type="ECO:0000256" key="8">
    <source>
        <dbReference type="ARBA" id="ARBA00010617"/>
    </source>
</evidence>
<feature type="chain" id="PRO_5036211215" description="Cytochrome P450 2U1" evidence="32">
    <location>
        <begin position="20"/>
        <end position="1326"/>
    </location>
</feature>
<keyword evidence="21 31" id="KW-0472">Membrane</keyword>
<evidence type="ECO:0000256" key="30">
    <source>
        <dbReference type="PIRSR" id="PIRSR602401-1"/>
    </source>
</evidence>
<comment type="catalytic activity">
    <reaction evidence="22">
        <text>(5Z,8Z,11Z,14Z)-eicosatetraenoate + reduced [NADPH--hemoprotein reductase] + O2 = 19-hydroxy-(5Z,8Z,11Z,14Z)-eicosatetraenoate + oxidized [NADPH--hemoprotein reductase] + H2O + H(+)</text>
        <dbReference type="Rhea" id="RHEA:39759"/>
        <dbReference type="Rhea" id="RHEA-COMP:11964"/>
        <dbReference type="Rhea" id="RHEA-COMP:11965"/>
        <dbReference type="ChEBI" id="CHEBI:15377"/>
        <dbReference type="ChEBI" id="CHEBI:15378"/>
        <dbReference type="ChEBI" id="CHEBI:15379"/>
        <dbReference type="ChEBI" id="CHEBI:32395"/>
        <dbReference type="ChEBI" id="CHEBI:57618"/>
        <dbReference type="ChEBI" id="CHEBI:58210"/>
        <dbReference type="ChEBI" id="CHEBI:76627"/>
    </reaction>
    <physiologicalReaction direction="left-to-right" evidence="22">
        <dbReference type="Rhea" id="RHEA:39760"/>
    </physiologicalReaction>
</comment>
<dbReference type="Gene3D" id="1.10.630.10">
    <property type="entry name" value="Cytochrome P450"/>
    <property type="match status" value="4"/>
</dbReference>
<comment type="function">
    <text evidence="26">A cytochrome P450 monooxygenase involved in the metabolism of arachidonic acid and its conjugates. Mechanistically, uses molecular oxygen inserting one oxygen atom into a substrate, and reducing the second into a water molecule, with two electrons provided by NADPH via cytochrome P450 reductase (CPR; NADPH-ferrihemoprotein reductase). Acts as an omega and omega-1 hydroxylase for arachidonic acid and possibly for other long chain fatty acids. May modulate the arachidonic acid signaling pathway and play a role in other fatty acid signaling processes. May down-regulate the biological activities of N-arachidonoyl-serotonin, an endocannabinoid that has anti-nociceptive effects through inhibition of fatty acid amide hydrolase FAAH, TRPV1 receptor and T-type calcium channels. Catalyzes C-2 oxidation of the indole ring of N-arachidonoyl-serotonin forming a less active product 2-oxo-N-arachidonoyl-serotonin.</text>
</comment>
<reference evidence="33" key="1">
    <citation type="submission" date="2020-11" db="EMBL/GenBank/DDBJ databases">
        <authorList>
            <person name="Tran Van P."/>
        </authorList>
    </citation>
    <scope>NUCLEOTIDE SEQUENCE</scope>
</reference>
<dbReference type="InterPro" id="IPR036396">
    <property type="entry name" value="Cyt_P450_sf"/>
</dbReference>
<evidence type="ECO:0000256" key="20">
    <source>
        <dbReference type="ARBA" id="ARBA00023128"/>
    </source>
</evidence>
<keyword evidence="10 31" id="KW-0812">Transmembrane</keyword>
<evidence type="ECO:0000256" key="1">
    <source>
        <dbReference type="ARBA" id="ARBA00001971"/>
    </source>
</evidence>
<keyword evidence="19" id="KW-0443">Lipid metabolism</keyword>
<dbReference type="InterPro" id="IPR001128">
    <property type="entry name" value="Cyt_P450"/>
</dbReference>
<dbReference type="GO" id="GO:0005506">
    <property type="term" value="F:iron ion binding"/>
    <property type="evidence" value="ECO:0007669"/>
    <property type="project" value="InterPro"/>
</dbReference>
<evidence type="ECO:0000256" key="11">
    <source>
        <dbReference type="ARBA" id="ARBA00022723"/>
    </source>
</evidence>
<comment type="subcellular location">
    <subcellularLocation>
        <location evidence="7">Endoplasmic reticulum membrane</location>
        <topology evidence="7">Multi-pass membrane protein</topology>
    </subcellularLocation>
    <subcellularLocation>
        <location evidence="5">Endoplasmic reticulum membrane</location>
        <topology evidence="5">Peripheral membrane protein</topology>
    </subcellularLocation>
    <subcellularLocation>
        <location evidence="3">Microsome membrane</location>
        <topology evidence="3">Multi-pass membrane protein</topology>
    </subcellularLocation>
    <subcellularLocation>
        <location evidence="4">Microsome membrane</location>
        <topology evidence="4">Peripheral membrane protein</topology>
    </subcellularLocation>
    <subcellularLocation>
        <location evidence="6">Mitochondrion inner membrane</location>
        <topology evidence="6">Multi-pass membrane protein</topology>
    </subcellularLocation>
</comment>
<keyword evidence="34" id="KW-1185">Reference proteome</keyword>
<evidence type="ECO:0000256" key="10">
    <source>
        <dbReference type="ARBA" id="ARBA00022692"/>
    </source>
</evidence>
<dbReference type="GO" id="GO:0006082">
    <property type="term" value="P:organic acid metabolic process"/>
    <property type="evidence" value="ECO:0007669"/>
    <property type="project" value="TreeGrafter"/>
</dbReference>
<keyword evidence="13" id="KW-0256">Endoplasmic reticulum</keyword>
<evidence type="ECO:0000256" key="22">
    <source>
        <dbReference type="ARBA" id="ARBA00049206"/>
    </source>
</evidence>
<comment type="catalytic activity">
    <reaction evidence="25">
        <text>an omega-methyl-long-chain fatty acid + reduced [NADPH--hemoprotein reductase] + O2 = an omega-hydroxy-long-chain fatty acid + oxidized [NADPH--hemoprotein reductase] + H2O + H(+)</text>
        <dbReference type="Rhea" id="RHEA:56748"/>
        <dbReference type="Rhea" id="RHEA-COMP:11964"/>
        <dbReference type="Rhea" id="RHEA-COMP:11965"/>
        <dbReference type="ChEBI" id="CHEBI:15377"/>
        <dbReference type="ChEBI" id="CHEBI:15378"/>
        <dbReference type="ChEBI" id="CHEBI:15379"/>
        <dbReference type="ChEBI" id="CHEBI:57618"/>
        <dbReference type="ChEBI" id="CHEBI:58210"/>
        <dbReference type="ChEBI" id="CHEBI:140991"/>
        <dbReference type="ChEBI" id="CHEBI:140992"/>
        <dbReference type="EC" id="1.14.14.80"/>
    </reaction>
    <physiologicalReaction direction="left-to-right" evidence="25">
        <dbReference type="Rhea" id="RHEA:56749"/>
    </physiologicalReaction>
</comment>
<comment type="function">
    <text evidence="2">May be involved in the metabolism of insect hormones and in the breakdown of synthetic insecticides.</text>
</comment>
<feature type="transmembrane region" description="Helical" evidence="31">
    <location>
        <begin position="965"/>
        <end position="987"/>
    </location>
</feature>
<feature type="transmembrane region" description="Helical" evidence="31">
    <location>
        <begin position="1171"/>
        <end position="1190"/>
    </location>
</feature>
<evidence type="ECO:0000256" key="27">
    <source>
        <dbReference type="ARBA" id="ARBA00066560"/>
    </source>
</evidence>
<dbReference type="SUPFAM" id="SSF48264">
    <property type="entry name" value="Cytochrome P450"/>
    <property type="match status" value="3"/>
</dbReference>
<dbReference type="OrthoDB" id="6507093at2759"/>
<protein>
    <recommendedName>
        <fullName evidence="28">Cytochrome P450 2U1</fullName>
        <ecNumber evidence="27">1.14.14.80</ecNumber>
    </recommendedName>
    <alternativeName>
        <fullName evidence="29">Long-chain fatty acid omega-monooxygenase</fullName>
    </alternativeName>
</protein>
<dbReference type="PRINTS" id="PR00385">
    <property type="entry name" value="P450"/>
</dbReference>
<name>A0A7R9LJJ6_9ACAR</name>
<keyword evidence="17 30" id="KW-0408">Iron</keyword>
<evidence type="ECO:0000256" key="24">
    <source>
        <dbReference type="ARBA" id="ARBA00052159"/>
    </source>
</evidence>
<comment type="catalytic activity">
    <reaction evidence="23">
        <text>(5Z,8Z,11Z,14Z)-eicosatetraenoate + reduced [NADPH--hemoprotein reductase] + O2 = 20-hydroxy-(5Z,8Z,11Z,14Z)-eicosatetraenoate + oxidized [NADPH--hemoprotein reductase] + H2O + H(+)</text>
        <dbReference type="Rhea" id="RHEA:39755"/>
        <dbReference type="Rhea" id="RHEA-COMP:11964"/>
        <dbReference type="Rhea" id="RHEA-COMP:11965"/>
        <dbReference type="ChEBI" id="CHEBI:15377"/>
        <dbReference type="ChEBI" id="CHEBI:15378"/>
        <dbReference type="ChEBI" id="CHEBI:15379"/>
        <dbReference type="ChEBI" id="CHEBI:32395"/>
        <dbReference type="ChEBI" id="CHEBI:57618"/>
        <dbReference type="ChEBI" id="CHEBI:58210"/>
        <dbReference type="ChEBI" id="CHEBI:76624"/>
    </reaction>
    <physiologicalReaction direction="left-to-right" evidence="23">
        <dbReference type="Rhea" id="RHEA:39756"/>
    </physiologicalReaction>
</comment>
<dbReference type="EMBL" id="CAJPVJ010001198">
    <property type="protein sequence ID" value="CAG2164254.1"/>
    <property type="molecule type" value="Genomic_DNA"/>
</dbReference>
<dbReference type="GO" id="GO:0020037">
    <property type="term" value="F:heme binding"/>
    <property type="evidence" value="ECO:0007669"/>
    <property type="project" value="InterPro"/>
</dbReference>
<dbReference type="InterPro" id="IPR002401">
    <property type="entry name" value="Cyt_P450_E_grp-I"/>
</dbReference>
<evidence type="ECO:0000256" key="4">
    <source>
        <dbReference type="ARBA" id="ARBA00004174"/>
    </source>
</evidence>
<evidence type="ECO:0000256" key="18">
    <source>
        <dbReference type="ARBA" id="ARBA00023033"/>
    </source>
</evidence>
<keyword evidence="9 30" id="KW-0349">Heme</keyword>
<evidence type="ECO:0000256" key="32">
    <source>
        <dbReference type="SAM" id="SignalP"/>
    </source>
</evidence>
<feature type="binding site" description="axial binding residue" evidence="30">
    <location>
        <position position="905"/>
    </location>
    <ligand>
        <name>heme</name>
        <dbReference type="ChEBI" id="CHEBI:30413"/>
    </ligand>
    <ligandPart>
        <name>Fe</name>
        <dbReference type="ChEBI" id="CHEBI:18248"/>
    </ligandPart>
</feature>
<dbReference type="GO" id="GO:0005743">
    <property type="term" value="C:mitochondrial inner membrane"/>
    <property type="evidence" value="ECO:0007669"/>
    <property type="project" value="UniProtKB-SubCell"/>
</dbReference>
<gene>
    <name evidence="33" type="ORF">ONB1V03_LOCUS3811</name>
</gene>
<keyword evidence="20" id="KW-0496">Mitochondrion</keyword>
<dbReference type="GO" id="GO:0006629">
    <property type="term" value="P:lipid metabolic process"/>
    <property type="evidence" value="ECO:0007669"/>
    <property type="project" value="UniProtKB-KW"/>
</dbReference>
<dbReference type="Pfam" id="PF00067">
    <property type="entry name" value="p450"/>
    <property type="match status" value="3"/>
</dbReference>
<comment type="catalytic activity">
    <reaction evidence="24">
        <text>N-[(5Z,8Z,11Z,14Z)-eicosatetraenoyl]-serotonin + reduced [NADPH--hemoprotein reductase] + O2 = 2-oxo-N-[(5Z,8Z,11Z,14Z)-eicosatetraenoyl]-serotonin + oxidized [NADPH--hemoprotein reductase] + H2O + H(+)</text>
        <dbReference type="Rhea" id="RHEA:50296"/>
        <dbReference type="Rhea" id="RHEA-COMP:11964"/>
        <dbReference type="Rhea" id="RHEA-COMP:11965"/>
        <dbReference type="ChEBI" id="CHEBI:15377"/>
        <dbReference type="ChEBI" id="CHEBI:15378"/>
        <dbReference type="ChEBI" id="CHEBI:15379"/>
        <dbReference type="ChEBI" id="CHEBI:57618"/>
        <dbReference type="ChEBI" id="CHEBI:58210"/>
        <dbReference type="ChEBI" id="CHEBI:132255"/>
        <dbReference type="ChEBI" id="CHEBI:132256"/>
    </reaction>
    <physiologicalReaction direction="left-to-right" evidence="24">
        <dbReference type="Rhea" id="RHEA:50297"/>
    </physiologicalReaction>
</comment>
<dbReference type="FunFam" id="1.10.630.10:FF:000017">
    <property type="entry name" value="cytochrome P450 2U1 isoform X1"/>
    <property type="match status" value="1"/>
</dbReference>
<keyword evidence="12" id="KW-0999">Mitochondrion inner membrane</keyword>
<keyword evidence="14" id="KW-0492">Microsome</keyword>
<evidence type="ECO:0000256" key="29">
    <source>
        <dbReference type="ARBA" id="ARBA00079181"/>
    </source>
</evidence>